<reference evidence="2" key="1">
    <citation type="submission" date="2014-09" db="EMBL/GenBank/DDBJ databases">
        <authorList>
            <person name="Magalhaes I.L.F."/>
            <person name="Oliveira U."/>
            <person name="Santos F.R."/>
            <person name="Vidigal T.H.D.A."/>
            <person name="Brescovit A.D."/>
            <person name="Santos A.J."/>
        </authorList>
    </citation>
    <scope>NUCLEOTIDE SEQUENCE</scope>
    <source>
        <tissue evidence="2">Shoot tissue taken approximately 20 cm above the soil surface</tissue>
    </source>
</reference>
<feature type="region of interest" description="Disordered" evidence="1">
    <location>
        <begin position="1"/>
        <end position="21"/>
    </location>
</feature>
<evidence type="ECO:0000313" key="2">
    <source>
        <dbReference type="EMBL" id="JAD20812.1"/>
    </source>
</evidence>
<dbReference type="AlphaFoldDB" id="A0A0A8YBG0"/>
<evidence type="ECO:0000256" key="1">
    <source>
        <dbReference type="SAM" id="MobiDB-lite"/>
    </source>
</evidence>
<protein>
    <submittedName>
        <fullName evidence="2">Uncharacterized protein</fullName>
    </submittedName>
</protein>
<organism evidence="2">
    <name type="scientific">Arundo donax</name>
    <name type="common">Giant reed</name>
    <name type="synonym">Donax arundinaceus</name>
    <dbReference type="NCBI Taxonomy" id="35708"/>
    <lineage>
        <taxon>Eukaryota</taxon>
        <taxon>Viridiplantae</taxon>
        <taxon>Streptophyta</taxon>
        <taxon>Embryophyta</taxon>
        <taxon>Tracheophyta</taxon>
        <taxon>Spermatophyta</taxon>
        <taxon>Magnoliopsida</taxon>
        <taxon>Liliopsida</taxon>
        <taxon>Poales</taxon>
        <taxon>Poaceae</taxon>
        <taxon>PACMAD clade</taxon>
        <taxon>Arundinoideae</taxon>
        <taxon>Arundineae</taxon>
        <taxon>Arundo</taxon>
    </lineage>
</organism>
<reference evidence="2" key="2">
    <citation type="journal article" date="2015" name="Data Brief">
        <title>Shoot transcriptome of the giant reed, Arundo donax.</title>
        <authorList>
            <person name="Barrero R.A."/>
            <person name="Guerrero F.D."/>
            <person name="Moolhuijzen P."/>
            <person name="Goolsby J.A."/>
            <person name="Tidwell J."/>
            <person name="Bellgard S.E."/>
            <person name="Bellgard M.I."/>
        </authorList>
    </citation>
    <scope>NUCLEOTIDE SEQUENCE</scope>
    <source>
        <tissue evidence="2">Shoot tissue taken approximately 20 cm above the soil surface</tissue>
    </source>
</reference>
<dbReference type="EMBL" id="GBRH01277083">
    <property type="protein sequence ID" value="JAD20812.1"/>
    <property type="molecule type" value="Transcribed_RNA"/>
</dbReference>
<accession>A0A0A8YBG0</accession>
<proteinExistence type="predicted"/>
<name>A0A0A8YBG0_ARUDO</name>
<sequence length="43" mass="4645">MGKSSIFFSDNCNDDSKGEVHQGLQISTEALEERYLGLPTAVG</sequence>
<feature type="compositionally biased region" description="Polar residues" evidence="1">
    <location>
        <begin position="1"/>
        <end position="11"/>
    </location>
</feature>